<keyword evidence="4 5" id="KW-0378">Hydrolase</keyword>
<accession>A0A0R2CL64</accession>
<dbReference type="GO" id="GO:0016788">
    <property type="term" value="F:hydrolase activity, acting on ester bonds"/>
    <property type="evidence" value="ECO:0007669"/>
    <property type="project" value="UniProtKB-UniRule"/>
</dbReference>
<feature type="domain" description="YqgF/RNase H-like" evidence="6">
    <location>
        <begin position="3"/>
        <end position="105"/>
    </location>
</feature>
<dbReference type="SMART" id="SM00732">
    <property type="entry name" value="YqgFc"/>
    <property type="match status" value="1"/>
</dbReference>
<dbReference type="HAMAP" id="MF_00651">
    <property type="entry name" value="Nuclease_YqgF"/>
    <property type="match status" value="1"/>
</dbReference>
<protein>
    <recommendedName>
        <fullName evidence="5">Putative pre-16S rRNA nuclease</fullName>
        <ecNumber evidence="5">3.1.-.-</ecNumber>
    </recommendedName>
</protein>
<dbReference type="OrthoDB" id="9796140at2"/>
<dbReference type="GO" id="GO:0005829">
    <property type="term" value="C:cytosol"/>
    <property type="evidence" value="ECO:0007669"/>
    <property type="project" value="TreeGrafter"/>
</dbReference>
<dbReference type="eggNOG" id="COG0816">
    <property type="taxonomic scope" value="Bacteria"/>
</dbReference>
<dbReference type="GO" id="GO:0000967">
    <property type="term" value="P:rRNA 5'-end processing"/>
    <property type="evidence" value="ECO:0007669"/>
    <property type="project" value="UniProtKB-UniRule"/>
</dbReference>
<reference evidence="7 8" key="1">
    <citation type="journal article" date="2015" name="Genome Announc.">
        <title>Expanding the biotechnology potential of lactobacilli through comparative genomics of 213 strains and associated genera.</title>
        <authorList>
            <person name="Sun Z."/>
            <person name="Harris H.M."/>
            <person name="McCann A."/>
            <person name="Guo C."/>
            <person name="Argimon S."/>
            <person name="Zhang W."/>
            <person name="Yang X."/>
            <person name="Jeffery I.B."/>
            <person name="Cooney J.C."/>
            <person name="Kagawa T.F."/>
            <person name="Liu W."/>
            <person name="Song Y."/>
            <person name="Salvetti E."/>
            <person name="Wrobel A."/>
            <person name="Rasinkangas P."/>
            <person name="Parkhill J."/>
            <person name="Rea M.C."/>
            <person name="O'Sullivan O."/>
            <person name="Ritari J."/>
            <person name="Douillard F.P."/>
            <person name="Paul Ross R."/>
            <person name="Yang R."/>
            <person name="Briner A.E."/>
            <person name="Felis G.E."/>
            <person name="de Vos W.M."/>
            <person name="Barrangou R."/>
            <person name="Klaenhammer T.R."/>
            <person name="Caufield P.W."/>
            <person name="Cui Y."/>
            <person name="Zhang H."/>
            <person name="O'Toole P.W."/>
        </authorList>
    </citation>
    <scope>NUCLEOTIDE SEQUENCE [LARGE SCALE GENOMIC DNA]</scope>
    <source>
        <strain evidence="7 8">DSM 20605</strain>
    </source>
</reference>
<dbReference type="EMBL" id="AYYX01000018">
    <property type="protein sequence ID" value="KRM88902.1"/>
    <property type="molecule type" value="Genomic_DNA"/>
</dbReference>
<dbReference type="AlphaFoldDB" id="A0A0R2CL64"/>
<dbReference type="SUPFAM" id="SSF53098">
    <property type="entry name" value="Ribonuclease H-like"/>
    <property type="match status" value="1"/>
</dbReference>
<evidence type="ECO:0000256" key="3">
    <source>
        <dbReference type="ARBA" id="ARBA00022722"/>
    </source>
</evidence>
<dbReference type="InterPro" id="IPR012337">
    <property type="entry name" value="RNaseH-like_sf"/>
</dbReference>
<dbReference type="NCBIfam" id="TIGR00250">
    <property type="entry name" value="RNAse_H_YqgF"/>
    <property type="match status" value="1"/>
</dbReference>
<dbReference type="EC" id="3.1.-.-" evidence="5"/>
<gene>
    <name evidence="7" type="ORF">FD21_GL000621</name>
</gene>
<evidence type="ECO:0000256" key="4">
    <source>
        <dbReference type="ARBA" id="ARBA00022801"/>
    </source>
</evidence>
<evidence type="ECO:0000256" key="2">
    <source>
        <dbReference type="ARBA" id="ARBA00022517"/>
    </source>
</evidence>
<evidence type="ECO:0000313" key="7">
    <source>
        <dbReference type="EMBL" id="KRM88902.1"/>
    </source>
</evidence>
<sequence length="146" mass="16282">MIQRLMGLDVGSKTVGVAVSDLLGWTAQGVEIIPIDEDNQQFGLERIKTLAKKYQIGGFVIGLPKNMNNTEGPRVEAAKIYGELLKKEIGLPIDFQDERLTTVEAQRMLIEQADTSRRKRKKVIDKVAAGLILQSYLDRRGSLVKD</sequence>
<dbReference type="RefSeq" id="WP_010579481.1">
    <property type="nucleotide sequence ID" value="NZ_AHYZ01000012.1"/>
</dbReference>
<dbReference type="GO" id="GO:0004518">
    <property type="term" value="F:nuclease activity"/>
    <property type="evidence" value="ECO:0007669"/>
    <property type="project" value="UniProtKB-KW"/>
</dbReference>
<evidence type="ECO:0000256" key="1">
    <source>
        <dbReference type="ARBA" id="ARBA00022490"/>
    </source>
</evidence>
<comment type="subcellular location">
    <subcellularLocation>
        <location evidence="5">Cytoplasm</location>
    </subcellularLocation>
</comment>
<name>A0A0R2CL64_9LACO</name>
<comment type="function">
    <text evidence="5">Could be a nuclease involved in processing of the 5'-end of pre-16S rRNA.</text>
</comment>
<organism evidence="7 8">
    <name type="scientific">Liquorilactobacillus vini DSM 20605</name>
    <dbReference type="NCBI Taxonomy" id="1133569"/>
    <lineage>
        <taxon>Bacteria</taxon>
        <taxon>Bacillati</taxon>
        <taxon>Bacillota</taxon>
        <taxon>Bacilli</taxon>
        <taxon>Lactobacillales</taxon>
        <taxon>Lactobacillaceae</taxon>
        <taxon>Liquorilactobacillus</taxon>
    </lineage>
</organism>
<comment type="similarity">
    <text evidence="5">Belongs to the YqgF HJR family.</text>
</comment>
<comment type="caution">
    <text evidence="7">The sequence shown here is derived from an EMBL/GenBank/DDBJ whole genome shotgun (WGS) entry which is preliminary data.</text>
</comment>
<dbReference type="STRING" id="1133569.FD21_GL000621"/>
<evidence type="ECO:0000313" key="8">
    <source>
        <dbReference type="Proteomes" id="UP000051576"/>
    </source>
</evidence>
<proteinExistence type="inferred from homology"/>
<dbReference type="InterPro" id="IPR005227">
    <property type="entry name" value="YqgF"/>
</dbReference>
<dbReference type="Gene3D" id="3.30.420.140">
    <property type="entry name" value="YqgF/RNase H-like domain"/>
    <property type="match status" value="1"/>
</dbReference>
<dbReference type="Pfam" id="PF03652">
    <property type="entry name" value="RuvX"/>
    <property type="match status" value="1"/>
</dbReference>
<keyword evidence="8" id="KW-1185">Reference proteome</keyword>
<dbReference type="PATRIC" id="fig|1133569.4.peg.665"/>
<evidence type="ECO:0000259" key="6">
    <source>
        <dbReference type="SMART" id="SM00732"/>
    </source>
</evidence>
<dbReference type="CDD" id="cd16964">
    <property type="entry name" value="YqgF"/>
    <property type="match status" value="1"/>
</dbReference>
<dbReference type="InterPro" id="IPR037027">
    <property type="entry name" value="YqgF/RNaseH-like_dom_sf"/>
</dbReference>
<dbReference type="PANTHER" id="PTHR33317">
    <property type="entry name" value="POLYNUCLEOTIDYL TRANSFERASE, RIBONUCLEASE H-LIKE SUPERFAMILY PROTEIN"/>
    <property type="match status" value="1"/>
</dbReference>
<keyword evidence="3 5" id="KW-0540">Nuclease</keyword>
<keyword evidence="2 5" id="KW-0690">Ribosome biogenesis</keyword>
<dbReference type="Proteomes" id="UP000051576">
    <property type="component" value="Unassembled WGS sequence"/>
</dbReference>
<dbReference type="InterPro" id="IPR006641">
    <property type="entry name" value="YqgF/RNaseH-like_dom"/>
</dbReference>
<keyword evidence="1 5" id="KW-0963">Cytoplasm</keyword>
<evidence type="ECO:0000256" key="5">
    <source>
        <dbReference type="HAMAP-Rule" id="MF_00651"/>
    </source>
</evidence>
<dbReference type="PANTHER" id="PTHR33317:SF4">
    <property type="entry name" value="POLYNUCLEOTIDYL TRANSFERASE, RIBONUCLEASE H-LIKE SUPERFAMILY PROTEIN"/>
    <property type="match status" value="1"/>
</dbReference>